<dbReference type="EMBL" id="MFUO01000028">
    <property type="protein sequence ID" value="OGI83441.1"/>
    <property type="molecule type" value="Genomic_DNA"/>
</dbReference>
<name>A0A1F6WNG6_9BACT</name>
<proteinExistence type="predicted"/>
<dbReference type="Proteomes" id="UP000178184">
    <property type="component" value="Unassembled WGS sequence"/>
</dbReference>
<dbReference type="AlphaFoldDB" id="A0A1F6WNG6"/>
<dbReference type="STRING" id="1801764.A2903_02190"/>
<reference evidence="1 2" key="1">
    <citation type="journal article" date="2016" name="Nat. Commun.">
        <title>Thousands of microbial genomes shed light on interconnected biogeochemical processes in an aquifer system.</title>
        <authorList>
            <person name="Anantharaman K."/>
            <person name="Brown C.T."/>
            <person name="Hug L.A."/>
            <person name="Sharon I."/>
            <person name="Castelle C.J."/>
            <person name="Probst A.J."/>
            <person name="Thomas B.C."/>
            <person name="Singh A."/>
            <person name="Wilkins M.J."/>
            <person name="Karaoz U."/>
            <person name="Brodie E.L."/>
            <person name="Williams K.H."/>
            <person name="Hubbard S.S."/>
            <person name="Banfield J.F."/>
        </authorList>
    </citation>
    <scope>NUCLEOTIDE SEQUENCE [LARGE SCALE GENOMIC DNA]</scope>
</reference>
<evidence type="ECO:0000313" key="1">
    <source>
        <dbReference type="EMBL" id="OGI83441.1"/>
    </source>
</evidence>
<organism evidence="1 2">
    <name type="scientific">Candidatus Nomurabacteria bacterium RIFCSPLOWO2_01_FULL_33_17</name>
    <dbReference type="NCBI Taxonomy" id="1801764"/>
    <lineage>
        <taxon>Bacteria</taxon>
        <taxon>Candidatus Nomuraibacteriota</taxon>
    </lineage>
</organism>
<comment type="caution">
    <text evidence="1">The sequence shown here is derived from an EMBL/GenBank/DDBJ whole genome shotgun (WGS) entry which is preliminary data.</text>
</comment>
<accession>A0A1F6WNG6</accession>
<gene>
    <name evidence="1" type="ORF">A2903_02190</name>
</gene>
<protein>
    <submittedName>
        <fullName evidence="1">Uncharacterized protein</fullName>
    </submittedName>
</protein>
<evidence type="ECO:0000313" key="2">
    <source>
        <dbReference type="Proteomes" id="UP000178184"/>
    </source>
</evidence>
<sequence length="232" mass="27358">MKNLTENLGFTSLFLLFFTNLSFGQDHHNHDSLKITYRICDAVEEKSEITFYLPQQVSYIGQYWDTSHEVFRLRTRQNLIVEKEKEIGLGYLSVDFGIKKSPIYLSLQGRFGETTEIWVGANSFLTNNKFVNKAFYQAQIGAYKNIYEQGTLFTGYFQTQLIFHRFFFEGFYNYYPETKHEKSRKDFEIELGFKLTHILALIGGFEIIENKKTLQVGIRIEMYEHKHKSTKP</sequence>